<keyword evidence="2" id="KW-0862">Zinc</keyword>
<dbReference type="EMBL" id="JASMQC010000011">
    <property type="protein sequence ID" value="KAK1941770.1"/>
    <property type="molecule type" value="Genomic_DNA"/>
</dbReference>
<dbReference type="GO" id="GO:0003677">
    <property type="term" value="F:DNA binding"/>
    <property type="evidence" value="ECO:0007669"/>
    <property type="project" value="UniProtKB-KW"/>
</dbReference>
<feature type="compositionally biased region" description="Polar residues" evidence="4">
    <location>
        <begin position="1"/>
        <end position="19"/>
    </location>
</feature>
<evidence type="ECO:0000256" key="2">
    <source>
        <dbReference type="ARBA" id="ARBA00022833"/>
    </source>
</evidence>
<accession>A0AAD9GNA9</accession>
<protein>
    <submittedName>
        <fullName evidence="7">Transposase</fullName>
    </submittedName>
</protein>
<comment type="caution">
    <text evidence="7">The sequence shown here is derived from an EMBL/GenBank/DDBJ whole genome shotgun (WGS) entry which is preliminary data.</text>
</comment>
<name>A0AAD9GNA9_9STRA</name>
<keyword evidence="8" id="KW-1185">Reference proteome</keyword>
<feature type="domain" description="Transposase putative helix-turn-helix" evidence="6">
    <location>
        <begin position="72"/>
        <end position="101"/>
    </location>
</feature>
<reference evidence="7" key="1">
    <citation type="submission" date="2023-08" db="EMBL/GenBank/DDBJ databases">
        <title>Reference Genome Resource for the Citrus Pathogen Phytophthora citrophthora.</title>
        <authorList>
            <person name="Moller H."/>
            <person name="Coetzee B."/>
            <person name="Rose L.J."/>
            <person name="Van Niekerk J.M."/>
        </authorList>
    </citation>
    <scope>NUCLEOTIDE SEQUENCE</scope>
    <source>
        <strain evidence="7">STE-U-9442</strain>
    </source>
</reference>
<dbReference type="Pfam" id="PF07282">
    <property type="entry name" value="Cas12f1-like_TNB"/>
    <property type="match status" value="1"/>
</dbReference>
<keyword evidence="1" id="KW-0479">Metal-binding</keyword>
<evidence type="ECO:0000256" key="1">
    <source>
        <dbReference type="ARBA" id="ARBA00022723"/>
    </source>
</evidence>
<dbReference type="InterPro" id="IPR010095">
    <property type="entry name" value="Cas12f1-like_TNB"/>
</dbReference>
<feature type="compositionally biased region" description="Low complexity" evidence="4">
    <location>
        <begin position="32"/>
        <end position="41"/>
    </location>
</feature>
<dbReference type="GO" id="GO:0046872">
    <property type="term" value="F:metal ion binding"/>
    <property type="evidence" value="ECO:0007669"/>
    <property type="project" value="UniProtKB-KW"/>
</dbReference>
<dbReference type="AlphaFoldDB" id="A0AAD9GNA9"/>
<evidence type="ECO:0000259" key="6">
    <source>
        <dbReference type="Pfam" id="PF12323"/>
    </source>
</evidence>
<evidence type="ECO:0000256" key="3">
    <source>
        <dbReference type="ARBA" id="ARBA00023125"/>
    </source>
</evidence>
<feature type="domain" description="Cas12f1-like TNB" evidence="5">
    <location>
        <begin position="349"/>
        <end position="414"/>
    </location>
</feature>
<dbReference type="Pfam" id="PF12323">
    <property type="entry name" value="HTH_OrfB_IS605"/>
    <property type="match status" value="1"/>
</dbReference>
<evidence type="ECO:0000313" key="8">
    <source>
        <dbReference type="Proteomes" id="UP001259832"/>
    </source>
</evidence>
<dbReference type="Proteomes" id="UP001259832">
    <property type="component" value="Unassembled WGS sequence"/>
</dbReference>
<feature type="compositionally biased region" description="Basic residues" evidence="4">
    <location>
        <begin position="20"/>
        <end position="31"/>
    </location>
</feature>
<proteinExistence type="predicted"/>
<dbReference type="InterPro" id="IPR051491">
    <property type="entry name" value="Recombinase/Transposase-rel"/>
</dbReference>
<gene>
    <name evidence="7" type="ORF">P3T76_006834</name>
</gene>
<keyword evidence="3" id="KW-0238">DNA-binding</keyword>
<organism evidence="7 8">
    <name type="scientific">Phytophthora citrophthora</name>
    <dbReference type="NCBI Taxonomy" id="4793"/>
    <lineage>
        <taxon>Eukaryota</taxon>
        <taxon>Sar</taxon>
        <taxon>Stramenopiles</taxon>
        <taxon>Oomycota</taxon>
        <taxon>Peronosporomycetes</taxon>
        <taxon>Peronosporales</taxon>
        <taxon>Peronosporaceae</taxon>
        <taxon>Phytophthora</taxon>
    </lineage>
</organism>
<dbReference type="InterPro" id="IPR021027">
    <property type="entry name" value="Transposase_put_HTH"/>
</dbReference>
<evidence type="ECO:0000313" key="7">
    <source>
        <dbReference type="EMBL" id="KAK1941770.1"/>
    </source>
</evidence>
<evidence type="ECO:0000256" key="4">
    <source>
        <dbReference type="SAM" id="MobiDB-lite"/>
    </source>
</evidence>
<evidence type="ECO:0000259" key="5">
    <source>
        <dbReference type="Pfam" id="PF07282"/>
    </source>
</evidence>
<sequence>MCKSVTSKSWFSLTNNAGSKSRKTWNRKNSRRTSSPSSTSSLPDAMERKPGSCGVSDESKPETKESPNSILKTRLYRTPEQKVLLKKMFGTHRTINNKLVEVSKGDCYQFFNIELDQKYMGISQKHSLTEYLPDYHLEVPEEVINETYRDFTKAIKSSRALYNSLKENGKKTTFPSLKFKSRKDNTTSIEVRTRTLSSPATGLFRMLPSYFGFKKTEGMKVLEAIPETNYSIRLQMTRESEFYICTPRVKAFAQTQSGRVCAIDPGVRDFITLYDPGGLTLGVTDGKDKIFQCCLSIDRLQSKLSREHRKRYRYRLKKLIYRIALSGFRSTTMKSSFQIRPRAMLTWSHYKFKVMLADKMERTGGRMIECTEPFTSKTCSKCGRINYNINRQKTFTCPHCNHVLDRDVNAARNIYMMNEHLLTWTLWVQQSGIPTSRC</sequence>
<dbReference type="PANTHER" id="PTHR36172">
    <property type="match status" value="1"/>
</dbReference>
<dbReference type="PANTHER" id="PTHR36172:SF1">
    <property type="entry name" value="RESOLVASE-RELATED"/>
    <property type="match status" value="1"/>
</dbReference>
<feature type="region of interest" description="Disordered" evidence="4">
    <location>
        <begin position="1"/>
        <end position="73"/>
    </location>
</feature>